<evidence type="ECO:0000313" key="2">
    <source>
        <dbReference type="EMBL" id="KGA93859.1"/>
    </source>
</evidence>
<name>A0A094X5N4_9BACT</name>
<organism evidence="2 3">
    <name type="scientific">Leptospirillum ferriphilum</name>
    <dbReference type="NCBI Taxonomy" id="178606"/>
    <lineage>
        <taxon>Bacteria</taxon>
        <taxon>Pseudomonadati</taxon>
        <taxon>Nitrospirota</taxon>
        <taxon>Nitrospiria</taxon>
        <taxon>Nitrospirales</taxon>
        <taxon>Nitrospiraceae</taxon>
        <taxon>Leptospirillum</taxon>
    </lineage>
</organism>
<dbReference type="Proteomes" id="UP000029452">
    <property type="component" value="Unassembled WGS sequence"/>
</dbReference>
<keyword evidence="1" id="KW-0812">Transmembrane</keyword>
<evidence type="ECO:0008006" key="4">
    <source>
        <dbReference type="Google" id="ProtNLM"/>
    </source>
</evidence>
<sequence length="240" mass="27350">MRKHALFAATAGVWFISSGKTNTAEKYGWSDDAGDAEGDRSLIRSWTRKIFRRHAWREEPKMFRRHLFKIILVFSVLGGCVSVGSYPSPVPGIAPSGMYWTSEDFLWRGILYTMKVNKIPVRRANPIRGIVVAGPLPGPVSVAPWGINGRDRAWFRIQVFRQIVPGKVLRTGATTNRLGDRIRVWVRFERQGKDLVWHSLSVSGLHPLRKRKAVRLAKWMDQQIQVGITRLWVRGSVASY</sequence>
<protein>
    <recommendedName>
        <fullName evidence="4">DUF3576 domain-containing protein</fullName>
    </recommendedName>
</protein>
<comment type="caution">
    <text evidence="2">The sequence shown here is derived from an EMBL/GenBank/DDBJ whole genome shotgun (WGS) entry which is preliminary data.</text>
</comment>
<proteinExistence type="predicted"/>
<dbReference type="PATRIC" id="fig|178606.4.peg.1575"/>
<keyword evidence="1" id="KW-1133">Transmembrane helix</keyword>
<dbReference type="EMBL" id="JPGK01000005">
    <property type="protein sequence ID" value="KGA93859.1"/>
    <property type="molecule type" value="Genomic_DNA"/>
</dbReference>
<evidence type="ECO:0000313" key="3">
    <source>
        <dbReference type="Proteomes" id="UP000029452"/>
    </source>
</evidence>
<feature type="transmembrane region" description="Helical" evidence="1">
    <location>
        <begin position="67"/>
        <end position="86"/>
    </location>
</feature>
<keyword evidence="1" id="KW-0472">Membrane</keyword>
<evidence type="ECO:0000256" key="1">
    <source>
        <dbReference type="SAM" id="Phobius"/>
    </source>
</evidence>
<dbReference type="RefSeq" id="WP_036082520.1">
    <property type="nucleotide sequence ID" value="NZ_JPGK01000005.1"/>
</dbReference>
<accession>A0A094X5N4</accession>
<reference evidence="2 3" key="1">
    <citation type="submission" date="2014-06" db="EMBL/GenBank/DDBJ databases">
        <title>Draft genome sequence of iron oxidizing acidophile Leptospirillum ferriphilum DSM14647.</title>
        <authorList>
            <person name="Cardenas J.P."/>
            <person name="Lazcano M."/>
            <person name="Ossandon F.J."/>
            <person name="Corbett M."/>
            <person name="Holmes D.S."/>
            <person name="Watkin E."/>
        </authorList>
    </citation>
    <scope>NUCLEOTIDE SEQUENCE [LARGE SCALE GENOMIC DNA]</scope>
    <source>
        <strain evidence="2 3">DSM 14647</strain>
    </source>
</reference>
<dbReference type="AlphaFoldDB" id="A0A094X5N4"/>
<gene>
    <name evidence="2" type="ORF">LptCag_1569</name>
</gene>